<keyword evidence="1" id="KW-1133">Transmembrane helix</keyword>
<evidence type="ECO:0000313" key="3">
    <source>
        <dbReference type="Proteomes" id="UP000298390"/>
    </source>
</evidence>
<name>A0A4Y9XT53_9APHY</name>
<keyword evidence="1" id="KW-0812">Transmembrane</keyword>
<evidence type="ECO:0000313" key="2">
    <source>
        <dbReference type="EMBL" id="TFY52948.1"/>
    </source>
</evidence>
<gene>
    <name evidence="2" type="ORF">EVJ58_g9724</name>
</gene>
<protein>
    <submittedName>
        <fullName evidence="2">Uncharacterized protein</fullName>
    </submittedName>
</protein>
<evidence type="ECO:0000256" key="1">
    <source>
        <dbReference type="SAM" id="Phobius"/>
    </source>
</evidence>
<reference evidence="2 3" key="1">
    <citation type="submission" date="2019-01" db="EMBL/GenBank/DDBJ databases">
        <title>Genome sequencing of the rare red list fungi Fomitopsis rosea.</title>
        <authorList>
            <person name="Buettner E."/>
            <person name="Kellner H."/>
        </authorList>
    </citation>
    <scope>NUCLEOTIDE SEQUENCE [LARGE SCALE GENOMIC DNA]</scope>
    <source>
        <strain evidence="2 3">DSM 105464</strain>
    </source>
</reference>
<dbReference type="Proteomes" id="UP000298390">
    <property type="component" value="Unassembled WGS sequence"/>
</dbReference>
<sequence>MITTHLIAVIIISVIRGGAWLAILIYCLTRPRRPNTEGIPMHTLELPPRESMTSFVSCAARRAEMNSTVQKFDMHVVIA</sequence>
<keyword evidence="1" id="KW-0472">Membrane</keyword>
<accession>A0A4Y9XT53</accession>
<dbReference type="AlphaFoldDB" id="A0A4Y9XT53"/>
<dbReference type="EMBL" id="SEKV01000894">
    <property type="protein sequence ID" value="TFY52948.1"/>
    <property type="molecule type" value="Genomic_DNA"/>
</dbReference>
<organism evidence="2 3">
    <name type="scientific">Rhodofomes roseus</name>
    <dbReference type="NCBI Taxonomy" id="34475"/>
    <lineage>
        <taxon>Eukaryota</taxon>
        <taxon>Fungi</taxon>
        <taxon>Dikarya</taxon>
        <taxon>Basidiomycota</taxon>
        <taxon>Agaricomycotina</taxon>
        <taxon>Agaricomycetes</taxon>
        <taxon>Polyporales</taxon>
        <taxon>Rhodofomes</taxon>
    </lineage>
</organism>
<feature type="transmembrane region" description="Helical" evidence="1">
    <location>
        <begin position="6"/>
        <end position="28"/>
    </location>
</feature>
<proteinExistence type="predicted"/>
<comment type="caution">
    <text evidence="2">The sequence shown here is derived from an EMBL/GenBank/DDBJ whole genome shotgun (WGS) entry which is preliminary data.</text>
</comment>